<name>A0A7S3B3L7_9EUKA</name>
<dbReference type="PROSITE" id="PS50096">
    <property type="entry name" value="IQ"/>
    <property type="match status" value="2"/>
</dbReference>
<protein>
    <submittedName>
        <fullName evidence="1">Uncharacterized protein</fullName>
    </submittedName>
</protein>
<accession>A0A7S3B3L7</accession>
<dbReference type="Gene3D" id="1.20.5.190">
    <property type="match status" value="1"/>
</dbReference>
<dbReference type="AlphaFoldDB" id="A0A7S3B3L7"/>
<organism evidence="1">
    <name type="scientific">Haptolina ericina</name>
    <dbReference type="NCBI Taxonomy" id="156174"/>
    <lineage>
        <taxon>Eukaryota</taxon>
        <taxon>Haptista</taxon>
        <taxon>Haptophyta</taxon>
        <taxon>Prymnesiophyceae</taxon>
        <taxon>Prymnesiales</taxon>
        <taxon>Prymnesiaceae</taxon>
        <taxon>Haptolina</taxon>
    </lineage>
</organism>
<sequence length="431" mass="48261">MLPGDEPSPSGESFLGCLVTAVIAALGCSVDQSDARRRCALGQRLVHACTPPTILAPSVEGRTSGTTCTERRRAALRIRLVAAEALLKALLQPRLGAVQRYDKDTRGPNHSSLTAKGAAAQRSWRSVKERVTTESASEEAMERRRLQLIEYLKLPQVAEFEMARSLTLSHTEDLAVQRAQKKWLAGDRRRILWFEHLLAQSQLAEANELAVTPFEQAKLMRASALHARRTLGCVGSGMPLLEEERKRQLSDAIDSCAWNVAEVLALTETEVEAIATSKRRAELIHAARLRGKFDCALKLSVSDAERRAVENWRDRVNASLATVQLTSPATWKAAIRLQTLYRGSSARRLREEHRLGSAAVLLQKSYRGHAYRASLAEERRKARLQWHVEQGGFDEALQLVMCKEEQREVVRAQMVEQPRMLRCLACFEKLE</sequence>
<reference evidence="1" key="1">
    <citation type="submission" date="2021-01" db="EMBL/GenBank/DDBJ databases">
        <authorList>
            <person name="Corre E."/>
            <person name="Pelletier E."/>
            <person name="Niang G."/>
            <person name="Scheremetjew M."/>
            <person name="Finn R."/>
            <person name="Kale V."/>
            <person name="Holt S."/>
            <person name="Cochrane G."/>
            <person name="Meng A."/>
            <person name="Brown T."/>
            <person name="Cohen L."/>
        </authorList>
    </citation>
    <scope>NUCLEOTIDE SEQUENCE</scope>
    <source>
        <strain evidence="1">CCMP281</strain>
    </source>
</reference>
<gene>
    <name evidence="1" type="ORF">HERI1096_LOCUS22022</name>
</gene>
<evidence type="ECO:0000313" key="1">
    <source>
        <dbReference type="EMBL" id="CAE0121321.1"/>
    </source>
</evidence>
<dbReference type="EMBL" id="HBHX01039704">
    <property type="protein sequence ID" value="CAE0121321.1"/>
    <property type="molecule type" value="Transcribed_RNA"/>
</dbReference>
<proteinExistence type="predicted"/>